<keyword evidence="6 10" id="KW-1133">Transmembrane helix</keyword>
<evidence type="ECO:0000256" key="7">
    <source>
        <dbReference type="ARBA" id="ARBA00023136"/>
    </source>
</evidence>
<comment type="subcellular location">
    <subcellularLocation>
        <location evidence="1">Cell membrane</location>
        <topology evidence="1">Multi-pass membrane protein</topology>
    </subcellularLocation>
</comment>
<feature type="transmembrane region" description="Helical" evidence="10">
    <location>
        <begin position="31"/>
        <end position="49"/>
    </location>
</feature>
<evidence type="ECO:0000256" key="9">
    <source>
        <dbReference type="PIRNR" id="PIRNR016636"/>
    </source>
</evidence>
<organism evidence="11 12">
    <name type="scientific">Carnobacterium maltaromaticum</name>
    <name type="common">Carnobacterium piscicola</name>
    <dbReference type="NCBI Taxonomy" id="2751"/>
    <lineage>
        <taxon>Bacteria</taxon>
        <taxon>Bacillati</taxon>
        <taxon>Bacillota</taxon>
        <taxon>Bacilli</taxon>
        <taxon>Lactobacillales</taxon>
        <taxon>Carnobacteriaceae</taxon>
        <taxon>Carnobacterium</taxon>
    </lineage>
</organism>
<dbReference type="Proteomes" id="UP001290462">
    <property type="component" value="Unassembled WGS sequence"/>
</dbReference>
<proteinExistence type="inferred from homology"/>
<keyword evidence="7 9" id="KW-0472">Membrane</keyword>
<feature type="transmembrane region" description="Helical" evidence="10">
    <location>
        <begin position="236"/>
        <end position="255"/>
    </location>
</feature>
<evidence type="ECO:0000256" key="4">
    <source>
        <dbReference type="ARBA" id="ARBA00022679"/>
    </source>
</evidence>
<evidence type="ECO:0000256" key="10">
    <source>
        <dbReference type="SAM" id="Phobius"/>
    </source>
</evidence>
<protein>
    <recommendedName>
        <fullName evidence="9">Teichoic acid D-alanyltransferase</fullName>
        <ecNumber evidence="9">2.3.1.-</ecNumber>
    </recommendedName>
</protein>
<feature type="transmembrane region" description="Helical" evidence="10">
    <location>
        <begin position="80"/>
        <end position="98"/>
    </location>
</feature>
<evidence type="ECO:0000256" key="8">
    <source>
        <dbReference type="ARBA" id="ARBA00023315"/>
    </source>
</evidence>
<feature type="transmembrane region" description="Helical" evidence="10">
    <location>
        <begin position="104"/>
        <end position="122"/>
    </location>
</feature>
<dbReference type="GO" id="GO:0070395">
    <property type="term" value="P:lipoteichoic acid biosynthetic process"/>
    <property type="evidence" value="ECO:0007669"/>
    <property type="project" value="UniProtKB-UniRule"/>
</dbReference>
<evidence type="ECO:0000256" key="6">
    <source>
        <dbReference type="ARBA" id="ARBA00022989"/>
    </source>
</evidence>
<evidence type="ECO:0000256" key="1">
    <source>
        <dbReference type="ARBA" id="ARBA00004651"/>
    </source>
</evidence>
<dbReference type="InterPro" id="IPR024024">
    <property type="entry name" value="DltB"/>
</dbReference>
<dbReference type="PIRSF" id="PIRSF500216">
    <property type="entry name" value="DltB"/>
    <property type="match status" value="1"/>
</dbReference>
<keyword evidence="4 9" id="KW-0808">Transferase</keyword>
<dbReference type="RefSeq" id="WP_322808756.1">
    <property type="nucleotide sequence ID" value="NZ_JAVBVO010000003.1"/>
</dbReference>
<accession>A0AAW9K0J7</accession>
<reference evidence="11" key="1">
    <citation type="submission" date="2023-08" db="EMBL/GenBank/DDBJ databases">
        <title>Genomic characterization of piscicolin 126 produced by Carnobacterium maltaromaticum CM22 strain isolated from salmon (Salmo salar).</title>
        <authorList>
            <person name="Gonzalez-Gragera E."/>
            <person name="Garcia-Lopez J.D."/>
            <person name="Teso-Perez C."/>
            <person name="Gimenez-Hernandez I."/>
            <person name="Peralta-Sanchez J.M."/>
            <person name="Valdivia E."/>
            <person name="Montalban-Lopez M."/>
            <person name="Martin-Platero A.M."/>
            <person name="Banos A."/>
            <person name="Martinez-Bueno M."/>
        </authorList>
    </citation>
    <scope>NUCLEOTIDE SEQUENCE</scope>
    <source>
        <strain evidence="11">CM22</strain>
    </source>
</reference>
<comment type="caution">
    <text evidence="11">The sequence shown here is derived from an EMBL/GenBank/DDBJ whole genome shotgun (WGS) entry which is preliminary data.</text>
</comment>
<sequence>MIQPYDAPSYFIIIGALLLPIIIGLLRGKRYLVYQNIVTLIMLFLTFGGKSWHQGISIIIYLIWQWALVYSYFNYRQKKNATNVFVGAVLLAIAPLAIVKIAPFTLGHLSILAFLGISYLTFKAVQMVMEIRDGLIKEFDPKMFLQFLLFFPTISAGPIDRYRRFEKDFKQPPVKEEYIALISKGIWMIMLGSLYKFIIAHYIGTFAVPYTEKLALDVGGFSISLLMYMYSYSLNLFFDFAGYSLFAVGVSYLMGIQTPINFNKPFSSPNLKEFWNRWHMSLSFWFRDYVFMRMVFTLMKKKIFKSRITVSNIGYMTLFLLMGIWHGLTWFYIAYGLFHGVAMCINDAWLRYKKKHKNLPSNWATKALAIFITFNTVCFSFLIFSGIFAKMLH</sequence>
<evidence type="ECO:0000256" key="5">
    <source>
        <dbReference type="ARBA" id="ARBA00022692"/>
    </source>
</evidence>
<evidence type="ECO:0000256" key="2">
    <source>
        <dbReference type="ARBA" id="ARBA00010323"/>
    </source>
</evidence>
<dbReference type="InterPro" id="IPR024194">
    <property type="entry name" value="Ac/AlaTfrase_AlgI/DltB"/>
</dbReference>
<feature type="transmembrane region" description="Helical" evidence="10">
    <location>
        <begin position="179"/>
        <end position="202"/>
    </location>
</feature>
<comment type="similarity">
    <text evidence="2 9">Belongs to the membrane-bound acyltransferase family.</text>
</comment>
<dbReference type="EC" id="2.3.1.-" evidence="9"/>
<feature type="transmembrane region" description="Helical" evidence="10">
    <location>
        <begin position="332"/>
        <end position="352"/>
    </location>
</feature>
<keyword evidence="3 9" id="KW-1003">Cell membrane</keyword>
<evidence type="ECO:0000313" key="11">
    <source>
        <dbReference type="EMBL" id="MDZ5758386.1"/>
    </source>
</evidence>
<dbReference type="Pfam" id="PF03062">
    <property type="entry name" value="MBOAT"/>
    <property type="match status" value="1"/>
</dbReference>
<dbReference type="AlphaFoldDB" id="A0AAW9K0J7"/>
<feature type="transmembrane region" description="Helical" evidence="10">
    <location>
        <begin position="308"/>
        <end position="326"/>
    </location>
</feature>
<dbReference type="PIRSF" id="PIRSF016636">
    <property type="entry name" value="AlgI_DltB"/>
    <property type="match status" value="1"/>
</dbReference>
<feature type="transmembrane region" description="Helical" evidence="10">
    <location>
        <begin position="7"/>
        <end position="26"/>
    </location>
</feature>
<dbReference type="GO" id="GO:0005886">
    <property type="term" value="C:plasma membrane"/>
    <property type="evidence" value="ECO:0007669"/>
    <property type="project" value="UniProtKB-SubCell"/>
</dbReference>
<dbReference type="InterPro" id="IPR004299">
    <property type="entry name" value="MBOAT_fam"/>
</dbReference>
<comment type="pathway">
    <text evidence="9">Cell wall biogenesis; lipoteichoic acid biosynthesis.</text>
</comment>
<feature type="transmembrane region" description="Helical" evidence="10">
    <location>
        <begin position="55"/>
        <end position="73"/>
    </location>
</feature>
<dbReference type="EMBL" id="JAVBVO010000003">
    <property type="protein sequence ID" value="MDZ5758386.1"/>
    <property type="molecule type" value="Genomic_DNA"/>
</dbReference>
<dbReference type="GO" id="GO:0016746">
    <property type="term" value="F:acyltransferase activity"/>
    <property type="evidence" value="ECO:0007669"/>
    <property type="project" value="UniProtKB-KW"/>
</dbReference>
<keyword evidence="8 9" id="KW-0012">Acyltransferase</keyword>
<dbReference type="InterPro" id="IPR051085">
    <property type="entry name" value="MB_O-acyltransferase"/>
</dbReference>
<feature type="transmembrane region" description="Helical" evidence="10">
    <location>
        <begin position="364"/>
        <end position="389"/>
    </location>
</feature>
<evidence type="ECO:0000256" key="3">
    <source>
        <dbReference type="ARBA" id="ARBA00022475"/>
    </source>
</evidence>
<gene>
    <name evidence="11" type="primary">dltB</name>
    <name evidence="11" type="ORF">RAK27_06890</name>
</gene>
<keyword evidence="5 10" id="KW-0812">Transmembrane</keyword>
<evidence type="ECO:0000313" key="12">
    <source>
        <dbReference type="Proteomes" id="UP001290462"/>
    </source>
</evidence>
<dbReference type="NCBIfam" id="TIGR04091">
    <property type="entry name" value="LTA_dltB"/>
    <property type="match status" value="1"/>
</dbReference>
<comment type="function">
    <text evidence="9">O-acyltransferase that catalyzes D-alanylation of both teichoic acid and lipoteichoic acid (LTA). D-alanylation of LTA plays an important role in modulating the properties of the cell wall in Gram-positive bacteria, influencing the net charge of the cell wall. Catalyzes D-alanylation from DltC carrier protein.</text>
</comment>
<dbReference type="PANTHER" id="PTHR13285:SF23">
    <property type="entry name" value="TEICHOIC ACID D-ALANYLTRANSFERASE"/>
    <property type="match status" value="1"/>
</dbReference>
<dbReference type="PANTHER" id="PTHR13285">
    <property type="entry name" value="ACYLTRANSFERASE"/>
    <property type="match status" value="1"/>
</dbReference>
<name>A0AAW9K0J7_CARML</name>